<gene>
    <name evidence="1" type="ORF">BACCIP111883_02554</name>
</gene>
<sequence length="132" mass="15448">MKVVHASTPEQEDHICELIQHLLTNILPFHFTDQEIEVTLHTGTVYDIFSNYNGTLKEAFQIISSLQTIIAVIETVQKEEIRNKHIELFKRNVNMLIDFGFTFPYALNQFKQRDMTGSFFSKFMRASNQYLV</sequence>
<dbReference type="RefSeq" id="WP_230501670.1">
    <property type="nucleotide sequence ID" value="NZ_CAKJTJ010000013.1"/>
</dbReference>
<dbReference type="InterPro" id="IPR020355">
    <property type="entry name" value="Uncharacterised_YhcU"/>
</dbReference>
<keyword evidence="2" id="KW-1185">Reference proteome</keyword>
<accession>A0ABN8A9E1</accession>
<evidence type="ECO:0000313" key="2">
    <source>
        <dbReference type="Proteomes" id="UP000789833"/>
    </source>
</evidence>
<name>A0ABN8A9E1_9BACI</name>
<protein>
    <submittedName>
        <fullName evidence="1">Uncharacterized protein</fullName>
    </submittedName>
</protein>
<dbReference type="Pfam" id="PF17326">
    <property type="entry name" value="DUF5365"/>
    <property type="match status" value="1"/>
</dbReference>
<organism evidence="1 2">
    <name type="scientific">Sutcliffiella rhizosphaerae</name>
    <dbReference type="NCBI Taxonomy" id="2880967"/>
    <lineage>
        <taxon>Bacteria</taxon>
        <taxon>Bacillati</taxon>
        <taxon>Bacillota</taxon>
        <taxon>Bacilli</taxon>
        <taxon>Bacillales</taxon>
        <taxon>Bacillaceae</taxon>
        <taxon>Sutcliffiella</taxon>
    </lineage>
</organism>
<dbReference type="Proteomes" id="UP000789833">
    <property type="component" value="Unassembled WGS sequence"/>
</dbReference>
<evidence type="ECO:0000313" key="1">
    <source>
        <dbReference type="EMBL" id="CAG9621781.1"/>
    </source>
</evidence>
<comment type="caution">
    <text evidence="1">The sequence shown here is derived from an EMBL/GenBank/DDBJ whole genome shotgun (WGS) entry which is preliminary data.</text>
</comment>
<dbReference type="EMBL" id="CAKJTJ010000013">
    <property type="protein sequence ID" value="CAG9621781.1"/>
    <property type="molecule type" value="Genomic_DNA"/>
</dbReference>
<proteinExistence type="predicted"/>
<reference evidence="1 2" key="1">
    <citation type="submission" date="2021-10" db="EMBL/GenBank/DDBJ databases">
        <authorList>
            <person name="Criscuolo A."/>
        </authorList>
    </citation>
    <scope>NUCLEOTIDE SEQUENCE [LARGE SCALE GENOMIC DNA]</scope>
    <source>
        <strain evidence="2">CIP 111883</strain>
    </source>
</reference>